<organism evidence="2 3">
    <name type="scientific">Talaromyces proteolyticus</name>
    <dbReference type="NCBI Taxonomy" id="1131652"/>
    <lineage>
        <taxon>Eukaryota</taxon>
        <taxon>Fungi</taxon>
        <taxon>Dikarya</taxon>
        <taxon>Ascomycota</taxon>
        <taxon>Pezizomycotina</taxon>
        <taxon>Eurotiomycetes</taxon>
        <taxon>Eurotiomycetidae</taxon>
        <taxon>Eurotiales</taxon>
        <taxon>Trichocomaceae</taxon>
        <taxon>Talaromyces</taxon>
        <taxon>Talaromyces sect. Bacilispori</taxon>
    </lineage>
</organism>
<evidence type="ECO:0000313" key="3">
    <source>
        <dbReference type="Proteomes" id="UP001201262"/>
    </source>
</evidence>
<feature type="domain" description="NADH:flavin oxidoreductase/NADH oxidase N-terminal" evidence="1">
    <location>
        <begin position="40"/>
        <end position="384"/>
    </location>
</feature>
<proteinExistence type="predicted"/>
<dbReference type="PANTHER" id="PTHR43303:SF2">
    <property type="entry name" value="INDOLEAMINE 2,3-DIOXYGENASE PYRROLE 2,3-DIOXYGENASE (AFU_ORTHOLOGUE AFUA_5G01450"/>
    <property type="match status" value="1"/>
</dbReference>
<evidence type="ECO:0000313" key="2">
    <source>
        <dbReference type="EMBL" id="KAH8698557.1"/>
    </source>
</evidence>
<dbReference type="GO" id="GO:0010181">
    <property type="term" value="F:FMN binding"/>
    <property type="evidence" value="ECO:0007669"/>
    <property type="project" value="InterPro"/>
</dbReference>
<dbReference type="SUPFAM" id="SSF51395">
    <property type="entry name" value="FMN-linked oxidoreductases"/>
    <property type="match status" value="1"/>
</dbReference>
<dbReference type="CDD" id="cd02932">
    <property type="entry name" value="OYE_YqiM_FMN"/>
    <property type="match status" value="1"/>
</dbReference>
<dbReference type="PANTHER" id="PTHR43303">
    <property type="entry name" value="NADPH DEHYDROGENASE C23G7.10C-RELATED"/>
    <property type="match status" value="1"/>
</dbReference>
<dbReference type="Pfam" id="PF00724">
    <property type="entry name" value="Oxidored_FMN"/>
    <property type="match status" value="1"/>
</dbReference>
<sequence length="450" mass="48290">MGSTLPPAQVTPAPGLSYFTTANNAGVAVVDNNSTSIPTLFQPLTIRNVTLKNRIVVSPMCMYSAENNPSSPNIGALTDYHIAHLGHLALKGAALVFVEATAVQPNGRISPNDIGLWQHSTDSAQFKGLKRVVDFAHSQGAKVGVQLAHAGRKASMAAPWLRPADAATTSLRADADAYGWPGDIVAPSGGVDMIWGSGYHTPRSLSVAEIKELIAAFVASAITAVKAGVDVLEIHGAHGYLLTQFLSPVTNRRTDEYGGSYENRTRFAREIITAVRSAIPADMPLFLRVSSTEWLEDSPVARETGSWDVPSTLRFVKELQELGVDLVDVSSGGNNEQQKIKRVKSYQVDIAAQVRKELRAAGHKTLVGAVGYITDADQAKDIVQGADQEDEHGDVKEEAKAAEKLLSGPEPQADVVFVARQFLRDPAWVLHVANELGVNVTVPKQFGRAY</sequence>
<evidence type="ECO:0000259" key="1">
    <source>
        <dbReference type="Pfam" id="PF00724"/>
    </source>
</evidence>
<dbReference type="Proteomes" id="UP001201262">
    <property type="component" value="Unassembled WGS sequence"/>
</dbReference>
<gene>
    <name evidence="2" type="ORF">BGW36DRAFT_376341</name>
</gene>
<dbReference type="InterPro" id="IPR013785">
    <property type="entry name" value="Aldolase_TIM"/>
</dbReference>
<dbReference type="GeneID" id="70246155"/>
<dbReference type="GO" id="GO:0050661">
    <property type="term" value="F:NADP binding"/>
    <property type="evidence" value="ECO:0007669"/>
    <property type="project" value="InterPro"/>
</dbReference>
<protein>
    <submittedName>
        <fullName evidence="2">Indoleamine 2,3-dioxygenase</fullName>
    </submittedName>
</protein>
<dbReference type="InterPro" id="IPR044152">
    <property type="entry name" value="YqjM-like"/>
</dbReference>
<dbReference type="RefSeq" id="XP_046073021.1">
    <property type="nucleotide sequence ID" value="XM_046215868.1"/>
</dbReference>
<dbReference type="EMBL" id="JAJTJA010000005">
    <property type="protein sequence ID" value="KAH8698557.1"/>
    <property type="molecule type" value="Genomic_DNA"/>
</dbReference>
<accession>A0AAD4KWM7</accession>
<comment type="caution">
    <text evidence="2">The sequence shown here is derived from an EMBL/GenBank/DDBJ whole genome shotgun (WGS) entry which is preliminary data.</text>
</comment>
<reference evidence="2" key="1">
    <citation type="submission" date="2021-12" db="EMBL/GenBank/DDBJ databases">
        <title>Convergent genome expansion in fungi linked to evolution of root-endophyte symbiosis.</title>
        <authorList>
            <consortium name="DOE Joint Genome Institute"/>
            <person name="Ke Y.-H."/>
            <person name="Bonito G."/>
            <person name="Liao H.-L."/>
            <person name="Looney B."/>
            <person name="Rojas-Flechas A."/>
            <person name="Nash J."/>
            <person name="Hameed K."/>
            <person name="Schadt C."/>
            <person name="Martin F."/>
            <person name="Crous P.W."/>
            <person name="Miettinen O."/>
            <person name="Magnuson J.K."/>
            <person name="Labbe J."/>
            <person name="Jacobson D."/>
            <person name="Doktycz M.J."/>
            <person name="Veneault-Fourrey C."/>
            <person name="Kuo A."/>
            <person name="Mondo S."/>
            <person name="Calhoun S."/>
            <person name="Riley R."/>
            <person name="Ohm R."/>
            <person name="LaButti K."/>
            <person name="Andreopoulos B."/>
            <person name="Pangilinan J."/>
            <person name="Nolan M."/>
            <person name="Tritt A."/>
            <person name="Clum A."/>
            <person name="Lipzen A."/>
            <person name="Daum C."/>
            <person name="Barry K."/>
            <person name="Grigoriev I.V."/>
            <person name="Vilgalys R."/>
        </authorList>
    </citation>
    <scope>NUCLEOTIDE SEQUENCE</scope>
    <source>
        <strain evidence="2">PMI_201</strain>
    </source>
</reference>
<dbReference type="Gene3D" id="3.20.20.70">
    <property type="entry name" value="Aldolase class I"/>
    <property type="match status" value="1"/>
</dbReference>
<dbReference type="InterPro" id="IPR001155">
    <property type="entry name" value="OxRdtase_FMN_N"/>
</dbReference>
<keyword evidence="3" id="KW-1185">Reference proteome</keyword>
<name>A0AAD4KWM7_9EURO</name>
<dbReference type="AlphaFoldDB" id="A0AAD4KWM7"/>
<dbReference type="GO" id="GO:0003959">
    <property type="term" value="F:NADPH dehydrogenase activity"/>
    <property type="evidence" value="ECO:0007669"/>
    <property type="project" value="InterPro"/>
</dbReference>